<dbReference type="PANTHER" id="PTHR11620">
    <property type="entry name" value="60S RIBOSOMAL PROTEIN L23A"/>
    <property type="match status" value="1"/>
</dbReference>
<dbReference type="PROSITE" id="PS00050">
    <property type="entry name" value="RIBOSOMAL_L23"/>
    <property type="match status" value="1"/>
</dbReference>
<evidence type="ECO:0000256" key="4">
    <source>
        <dbReference type="ARBA" id="ARBA00022980"/>
    </source>
</evidence>
<comment type="function">
    <text evidence="6">One of the early assembly proteins it binds 23S rRNA. One of the proteins that surrounds the polypeptide exit tunnel on the outside of the ribosome. Forms the main docking site for trigger factor binding to the ribosome.</text>
</comment>
<evidence type="ECO:0000256" key="2">
    <source>
        <dbReference type="ARBA" id="ARBA00022730"/>
    </source>
</evidence>
<evidence type="ECO:0000256" key="3">
    <source>
        <dbReference type="ARBA" id="ARBA00022884"/>
    </source>
</evidence>
<comment type="subunit">
    <text evidence="6">Part of the 50S ribosomal subunit. Contacts protein L29, and trigger factor when it is bound to the ribosome.</text>
</comment>
<name>A0ABX3IJ59_9BACT</name>
<evidence type="ECO:0000256" key="1">
    <source>
        <dbReference type="ARBA" id="ARBA00006700"/>
    </source>
</evidence>
<evidence type="ECO:0000313" key="9">
    <source>
        <dbReference type="Proteomes" id="UP000242616"/>
    </source>
</evidence>
<evidence type="ECO:0000256" key="7">
    <source>
        <dbReference type="RuleBase" id="RU003934"/>
    </source>
</evidence>
<dbReference type="Gene3D" id="3.30.70.330">
    <property type="match status" value="1"/>
</dbReference>
<keyword evidence="4 6" id="KW-0689">Ribosomal protein</keyword>
<dbReference type="SUPFAM" id="SSF54189">
    <property type="entry name" value="Ribosomal proteins S24e, L23 and L15e"/>
    <property type="match status" value="1"/>
</dbReference>
<protein>
    <recommendedName>
        <fullName evidence="6">Large ribosomal subunit protein uL23</fullName>
    </recommendedName>
</protein>
<gene>
    <name evidence="6" type="primary">rplW</name>
    <name evidence="8" type="ORF">XJ44_05500</name>
</gene>
<proteinExistence type="inferred from homology"/>
<dbReference type="HAMAP" id="MF_01369_B">
    <property type="entry name" value="Ribosomal_uL23_B"/>
    <property type="match status" value="1"/>
</dbReference>
<accession>A0ABX3IJ59</accession>
<dbReference type="Proteomes" id="UP000242616">
    <property type="component" value="Unassembled WGS sequence"/>
</dbReference>
<dbReference type="InterPro" id="IPR001014">
    <property type="entry name" value="Ribosomal_uL23_CS"/>
</dbReference>
<keyword evidence="2 6" id="KW-0699">rRNA-binding</keyword>
<sequence length="101" mass="11839">MKNYADIIIRPIVSEKAYYAREDRKYVFEVAKDANKPQIKEAIEKLFNVKVKKVNVVNVKPKPKRDLRRGAMAREGYTRSWKKAIVTLKEGYTIKELEGEH</sequence>
<evidence type="ECO:0000256" key="6">
    <source>
        <dbReference type="HAMAP-Rule" id="MF_01369"/>
    </source>
</evidence>
<organism evidence="8 9">
    <name type="scientific">Thermosipho affectus</name>
    <dbReference type="NCBI Taxonomy" id="660294"/>
    <lineage>
        <taxon>Bacteria</taxon>
        <taxon>Thermotogati</taxon>
        <taxon>Thermotogota</taxon>
        <taxon>Thermotogae</taxon>
        <taxon>Thermotogales</taxon>
        <taxon>Fervidobacteriaceae</taxon>
        <taxon>Thermosipho</taxon>
    </lineage>
</organism>
<dbReference type="EMBL" id="LBFC01000018">
    <property type="protein sequence ID" value="ONN27234.1"/>
    <property type="molecule type" value="Genomic_DNA"/>
</dbReference>
<keyword evidence="9" id="KW-1185">Reference proteome</keyword>
<dbReference type="InterPro" id="IPR012678">
    <property type="entry name" value="Ribosomal_uL23/eL15/eS24_sf"/>
</dbReference>
<keyword evidence="3 6" id="KW-0694">RNA-binding</keyword>
<dbReference type="InterPro" id="IPR013025">
    <property type="entry name" value="Ribosomal_uL23-like"/>
</dbReference>
<evidence type="ECO:0000256" key="5">
    <source>
        <dbReference type="ARBA" id="ARBA00023274"/>
    </source>
</evidence>
<comment type="similarity">
    <text evidence="1 6 7">Belongs to the universal ribosomal protein uL23 family.</text>
</comment>
<reference evidence="8 9" key="1">
    <citation type="submission" date="2015-06" db="EMBL/GenBank/DDBJ databases">
        <title>Genome sequencing of Thermotogales isolates from hydrothermal vents.</title>
        <authorList>
            <person name="Haverkamp T.H."/>
            <person name="Kublanov I.V."/>
            <person name="Nesbo C.L."/>
        </authorList>
    </citation>
    <scope>NUCLEOTIDE SEQUENCE [LARGE SCALE GENOMIC DNA]</scope>
    <source>
        <strain evidence="9">ik275mar</strain>
    </source>
</reference>
<dbReference type="GO" id="GO:0005840">
    <property type="term" value="C:ribosome"/>
    <property type="evidence" value="ECO:0007669"/>
    <property type="project" value="UniProtKB-KW"/>
</dbReference>
<dbReference type="RefSeq" id="WP_075666004.1">
    <property type="nucleotide sequence ID" value="NZ_LBFC01000018.1"/>
</dbReference>
<evidence type="ECO:0000313" key="8">
    <source>
        <dbReference type="EMBL" id="ONN27234.1"/>
    </source>
</evidence>
<comment type="caution">
    <text evidence="8">The sequence shown here is derived from an EMBL/GenBank/DDBJ whole genome shotgun (WGS) entry which is preliminary data.</text>
</comment>
<keyword evidence="5 6" id="KW-0687">Ribonucleoprotein</keyword>
<dbReference type="InterPro" id="IPR012677">
    <property type="entry name" value="Nucleotide-bd_a/b_plait_sf"/>
</dbReference>
<dbReference type="NCBIfam" id="NF004363">
    <property type="entry name" value="PRK05738.2-4"/>
    <property type="match status" value="1"/>
</dbReference>
<dbReference type="Pfam" id="PF00276">
    <property type="entry name" value="Ribosomal_L23"/>
    <property type="match status" value="1"/>
</dbReference>